<keyword evidence="4" id="KW-1185">Reference proteome</keyword>
<evidence type="ECO:0000256" key="1">
    <source>
        <dbReference type="SAM" id="Coils"/>
    </source>
</evidence>
<evidence type="ECO:0000313" key="4">
    <source>
        <dbReference type="Proteomes" id="UP001301769"/>
    </source>
</evidence>
<dbReference type="AlphaFoldDB" id="A0AAN6YB74"/>
<feature type="region of interest" description="Disordered" evidence="2">
    <location>
        <begin position="1"/>
        <end position="68"/>
    </location>
</feature>
<protein>
    <submittedName>
        <fullName evidence="3">Uncharacterized protein</fullName>
    </submittedName>
</protein>
<evidence type="ECO:0000313" key="3">
    <source>
        <dbReference type="EMBL" id="KAK4215400.1"/>
    </source>
</evidence>
<gene>
    <name evidence="3" type="ORF">QBC37DRAFT_481483</name>
</gene>
<name>A0AAN6YB74_9PEZI</name>
<evidence type="ECO:0000256" key="2">
    <source>
        <dbReference type="SAM" id="MobiDB-lite"/>
    </source>
</evidence>
<comment type="caution">
    <text evidence="3">The sequence shown here is derived from an EMBL/GenBank/DDBJ whole genome shotgun (WGS) entry which is preliminary data.</text>
</comment>
<keyword evidence="1" id="KW-0175">Coiled coil</keyword>
<reference evidence="3" key="2">
    <citation type="submission" date="2023-05" db="EMBL/GenBank/DDBJ databases">
        <authorList>
            <consortium name="Lawrence Berkeley National Laboratory"/>
            <person name="Steindorff A."/>
            <person name="Hensen N."/>
            <person name="Bonometti L."/>
            <person name="Westerberg I."/>
            <person name="Brannstrom I.O."/>
            <person name="Guillou S."/>
            <person name="Cros-Aarteil S."/>
            <person name="Calhoun S."/>
            <person name="Haridas S."/>
            <person name="Kuo A."/>
            <person name="Mondo S."/>
            <person name="Pangilinan J."/>
            <person name="Riley R."/>
            <person name="Labutti K."/>
            <person name="Andreopoulos B."/>
            <person name="Lipzen A."/>
            <person name="Chen C."/>
            <person name="Yanf M."/>
            <person name="Daum C."/>
            <person name="Ng V."/>
            <person name="Clum A."/>
            <person name="Ohm R."/>
            <person name="Martin F."/>
            <person name="Silar P."/>
            <person name="Natvig D."/>
            <person name="Lalanne C."/>
            <person name="Gautier V."/>
            <person name="Ament-Velasquez S.L."/>
            <person name="Kruys A."/>
            <person name="Hutchinson M.I."/>
            <person name="Powell A.J."/>
            <person name="Barry K."/>
            <person name="Miller A.N."/>
            <person name="Grigoriev I.V."/>
            <person name="Debuchy R."/>
            <person name="Gladieux P."/>
            <person name="Thoren M.H."/>
            <person name="Johannesson H."/>
        </authorList>
    </citation>
    <scope>NUCLEOTIDE SEQUENCE</scope>
    <source>
        <strain evidence="3">PSN293</strain>
    </source>
</reference>
<accession>A0AAN6YB74</accession>
<organism evidence="3 4">
    <name type="scientific">Rhypophila decipiens</name>
    <dbReference type="NCBI Taxonomy" id="261697"/>
    <lineage>
        <taxon>Eukaryota</taxon>
        <taxon>Fungi</taxon>
        <taxon>Dikarya</taxon>
        <taxon>Ascomycota</taxon>
        <taxon>Pezizomycotina</taxon>
        <taxon>Sordariomycetes</taxon>
        <taxon>Sordariomycetidae</taxon>
        <taxon>Sordariales</taxon>
        <taxon>Naviculisporaceae</taxon>
        <taxon>Rhypophila</taxon>
    </lineage>
</organism>
<feature type="coiled-coil region" evidence="1">
    <location>
        <begin position="112"/>
        <end position="139"/>
    </location>
</feature>
<dbReference type="Proteomes" id="UP001301769">
    <property type="component" value="Unassembled WGS sequence"/>
</dbReference>
<reference evidence="3" key="1">
    <citation type="journal article" date="2023" name="Mol. Phylogenet. Evol.">
        <title>Genome-scale phylogeny and comparative genomics of the fungal order Sordariales.</title>
        <authorList>
            <person name="Hensen N."/>
            <person name="Bonometti L."/>
            <person name="Westerberg I."/>
            <person name="Brannstrom I.O."/>
            <person name="Guillou S."/>
            <person name="Cros-Aarteil S."/>
            <person name="Calhoun S."/>
            <person name="Haridas S."/>
            <person name="Kuo A."/>
            <person name="Mondo S."/>
            <person name="Pangilinan J."/>
            <person name="Riley R."/>
            <person name="LaButti K."/>
            <person name="Andreopoulos B."/>
            <person name="Lipzen A."/>
            <person name="Chen C."/>
            <person name="Yan M."/>
            <person name="Daum C."/>
            <person name="Ng V."/>
            <person name="Clum A."/>
            <person name="Steindorff A."/>
            <person name="Ohm R.A."/>
            <person name="Martin F."/>
            <person name="Silar P."/>
            <person name="Natvig D.O."/>
            <person name="Lalanne C."/>
            <person name="Gautier V."/>
            <person name="Ament-Velasquez S.L."/>
            <person name="Kruys A."/>
            <person name="Hutchinson M.I."/>
            <person name="Powell A.J."/>
            <person name="Barry K."/>
            <person name="Miller A.N."/>
            <person name="Grigoriev I.V."/>
            <person name="Debuchy R."/>
            <person name="Gladieux P."/>
            <person name="Hiltunen Thoren M."/>
            <person name="Johannesson H."/>
        </authorList>
    </citation>
    <scope>NUCLEOTIDE SEQUENCE</scope>
    <source>
        <strain evidence="3">PSN293</strain>
    </source>
</reference>
<dbReference type="EMBL" id="MU858080">
    <property type="protein sequence ID" value="KAK4215400.1"/>
    <property type="molecule type" value="Genomic_DNA"/>
</dbReference>
<sequence length="476" mass="53120">MKRPANQPDDDVVMGDCDGAPPVPSLPGLSQGNTGETVVDGLQMSPSPPQAANTGKTSRDPQEAEAEQMKSLLDAERASTKALECKAKHWETKFQTLRRDAQNLLGAQEIDLETERLRREDVENKLREKSSEAQEVQKRWKQTARELNTLRSQQQGFGVITDDYLVNSVKRLRYNIQTFAIQFYGEKAPILKDFRTKGYFSKLFHTVENLESDVLSPERRATAIQAIIWWVLVDKVFGRFRWLGQAASLHAHDLHNILRPNWQRDYNHIGPRDAAAERKFQIWSASTAALLIELDHNQQGSSDNIISPLNIEDTDLLKGTLAFLAEIPTPCDPHGLKQDLCQILQEAIDIDKEISGQVARIEWDFRAGHTNMKFDPQYMVAAKEYGSAEAIDDVRLAIAPRMIKRGKSNGDDFETEYQLVPMEVSLMLASENGGGDGGVKAQDDDGVEAGGGGGREGVKRGSSAWVREKILARLGK</sequence>
<proteinExistence type="predicted"/>
<feature type="region of interest" description="Disordered" evidence="2">
    <location>
        <begin position="431"/>
        <end position="461"/>
    </location>
</feature>